<reference evidence="1" key="1">
    <citation type="journal article" date="2021" name="Proc. Natl. Acad. Sci. U.S.A.">
        <title>A Catalog of Tens of Thousands of Viruses from Human Metagenomes Reveals Hidden Associations with Chronic Diseases.</title>
        <authorList>
            <person name="Tisza M.J."/>
            <person name="Buck C.B."/>
        </authorList>
    </citation>
    <scope>NUCLEOTIDE SEQUENCE</scope>
    <source>
        <strain evidence="1">CtxJ29</strain>
    </source>
</reference>
<organism evidence="1">
    <name type="scientific">Podoviridae sp. ctxJ29</name>
    <dbReference type="NCBI Taxonomy" id="2827754"/>
    <lineage>
        <taxon>Viruses</taxon>
        <taxon>Duplodnaviria</taxon>
        <taxon>Heunggongvirae</taxon>
        <taxon>Uroviricota</taxon>
        <taxon>Caudoviricetes</taxon>
    </lineage>
</organism>
<evidence type="ECO:0000313" key="1">
    <source>
        <dbReference type="EMBL" id="DAF46908.1"/>
    </source>
</evidence>
<proteinExistence type="predicted"/>
<name>A0A8S5S788_9CAUD</name>
<dbReference type="EMBL" id="BK032546">
    <property type="protein sequence ID" value="DAF46908.1"/>
    <property type="molecule type" value="Genomic_DNA"/>
</dbReference>
<sequence length="35" mass="4049">MSAIHGLIRIFRLKNSYLSINSLYQNPHQNSTSLM</sequence>
<accession>A0A8S5S788</accession>
<protein>
    <submittedName>
        <fullName evidence="1">Uncharacterized protein</fullName>
    </submittedName>
</protein>